<protein>
    <submittedName>
        <fullName evidence="2">DUF4326 domain-containing protein</fullName>
    </submittedName>
</protein>
<name>A0ABS8JKY4_9GAMM</name>
<dbReference type="EMBL" id="JAJGAK010000004">
    <property type="protein sequence ID" value="MCC8364271.1"/>
    <property type="molecule type" value="Genomic_DNA"/>
</dbReference>
<dbReference type="RefSeq" id="WP_230528065.1">
    <property type="nucleotide sequence ID" value="NZ_JAJGAK010000004.1"/>
</dbReference>
<evidence type="ECO:0000313" key="2">
    <source>
        <dbReference type="EMBL" id="MCC8364271.1"/>
    </source>
</evidence>
<reference evidence="2" key="1">
    <citation type="submission" date="2021-10" db="EMBL/GenBank/DDBJ databases">
        <authorList>
            <person name="Lyu M."/>
            <person name="Wang X."/>
            <person name="Meng X."/>
            <person name="Xu K."/>
        </authorList>
    </citation>
    <scope>NUCLEOTIDE SEQUENCE</scope>
    <source>
        <strain evidence="2">A6</strain>
    </source>
</reference>
<comment type="caution">
    <text evidence="2">The sequence shown here is derived from an EMBL/GenBank/DDBJ whole genome shotgun (WGS) entry which is preliminary data.</text>
</comment>
<evidence type="ECO:0000313" key="3">
    <source>
        <dbReference type="Proteomes" id="UP001165293"/>
    </source>
</evidence>
<sequence>MPVSPKRIQLSRRKGWRAQFSREHVRSQLAGLDLACWCPLDGPCHADVLIDIANARDPRDERKD</sequence>
<dbReference type="Proteomes" id="UP001165293">
    <property type="component" value="Unassembled WGS sequence"/>
</dbReference>
<proteinExistence type="predicted"/>
<keyword evidence="3" id="KW-1185">Reference proteome</keyword>
<feature type="domain" description="DUF4326" evidence="1">
    <location>
        <begin position="23"/>
        <end position="50"/>
    </location>
</feature>
<dbReference type="InterPro" id="IPR025475">
    <property type="entry name" value="DUF4326"/>
</dbReference>
<gene>
    <name evidence="2" type="ORF">LK996_14440</name>
</gene>
<dbReference type="Pfam" id="PF14216">
    <property type="entry name" value="DUF4326"/>
    <property type="match status" value="1"/>
</dbReference>
<accession>A0ABS8JKY4</accession>
<organism evidence="2 3">
    <name type="scientific">Noviluteimonas lactosilytica</name>
    <dbReference type="NCBI Taxonomy" id="2888523"/>
    <lineage>
        <taxon>Bacteria</taxon>
        <taxon>Pseudomonadati</taxon>
        <taxon>Pseudomonadota</taxon>
        <taxon>Gammaproteobacteria</taxon>
        <taxon>Lysobacterales</taxon>
        <taxon>Lysobacteraceae</taxon>
        <taxon>Noviluteimonas</taxon>
    </lineage>
</organism>
<evidence type="ECO:0000259" key="1">
    <source>
        <dbReference type="Pfam" id="PF14216"/>
    </source>
</evidence>